<dbReference type="Proteomes" id="UP001064896">
    <property type="component" value="Chromosome"/>
</dbReference>
<evidence type="ECO:0000259" key="2">
    <source>
        <dbReference type="Pfam" id="PF00857"/>
    </source>
</evidence>
<organism evidence="3 4">
    <name type="scientific">Pseudomonas solani</name>
    <dbReference type="NCBI Taxonomy" id="2731552"/>
    <lineage>
        <taxon>Bacteria</taxon>
        <taxon>Pseudomonadati</taxon>
        <taxon>Pseudomonadota</taxon>
        <taxon>Gammaproteobacteria</taxon>
        <taxon>Pseudomonadales</taxon>
        <taxon>Pseudomonadaceae</taxon>
        <taxon>Pseudomonas</taxon>
    </lineage>
</organism>
<name>A0ABM7LGS8_9PSED</name>
<gene>
    <name evidence="3" type="ORF">PSm6_52220</name>
</gene>
<dbReference type="RefSeq" id="WP_021217452.1">
    <property type="nucleotide sequence ID" value="NZ_AP023081.1"/>
</dbReference>
<dbReference type="PANTHER" id="PTHR43540">
    <property type="entry name" value="PEROXYUREIDOACRYLATE/UREIDOACRYLATE AMIDOHYDROLASE-RELATED"/>
    <property type="match status" value="1"/>
</dbReference>
<proteinExistence type="predicted"/>
<evidence type="ECO:0000313" key="3">
    <source>
        <dbReference type="EMBL" id="BCD88815.1"/>
    </source>
</evidence>
<evidence type="ECO:0000313" key="4">
    <source>
        <dbReference type="Proteomes" id="UP001064896"/>
    </source>
</evidence>
<protein>
    <submittedName>
        <fullName evidence="3">Isochorismatase</fullName>
    </submittedName>
</protein>
<dbReference type="Pfam" id="PF00857">
    <property type="entry name" value="Isochorismatase"/>
    <property type="match status" value="1"/>
</dbReference>
<sequence length="179" mass="19562">MHDPRKSALLIIDMQVALYEGPDKPWQAELLLTRVNQLIARARAAGAPIFAARFAGPEGSPVAPGSKGWALHPRLEVDPARDRIFDKNRPSCFSGTRLDDWLRDASIGELVVVGMKTQYCIDSTCRAAADLGYRVVLAEDAHSCMDTPALDAAAIIRHHNLTLSGPFARLVKTDDVSFL</sequence>
<keyword evidence="1" id="KW-0378">Hydrolase</keyword>
<accession>A0ABM7LGS8</accession>
<keyword evidence="4" id="KW-1185">Reference proteome</keyword>
<dbReference type="InterPro" id="IPR036380">
    <property type="entry name" value="Isochorismatase-like_sf"/>
</dbReference>
<reference evidence="3" key="1">
    <citation type="submission" date="2020-05" db="EMBL/GenBank/DDBJ databases">
        <title>Complete genome sequence of Pseudomonas sp. Sm006.</title>
        <authorList>
            <person name="Takeuchi K."/>
            <person name="Someya N."/>
        </authorList>
    </citation>
    <scope>NUCLEOTIDE SEQUENCE</scope>
    <source>
        <strain evidence="3">Sm006</strain>
    </source>
</reference>
<dbReference type="SUPFAM" id="SSF52499">
    <property type="entry name" value="Isochorismatase-like hydrolases"/>
    <property type="match status" value="1"/>
</dbReference>
<dbReference type="Gene3D" id="3.40.50.850">
    <property type="entry name" value="Isochorismatase-like"/>
    <property type="match status" value="1"/>
</dbReference>
<feature type="domain" description="Isochorismatase-like" evidence="2">
    <location>
        <begin position="7"/>
        <end position="154"/>
    </location>
</feature>
<evidence type="ECO:0000256" key="1">
    <source>
        <dbReference type="ARBA" id="ARBA00022801"/>
    </source>
</evidence>
<dbReference type="InterPro" id="IPR000868">
    <property type="entry name" value="Isochorismatase-like_dom"/>
</dbReference>
<dbReference type="CDD" id="cd01014">
    <property type="entry name" value="nicotinamidase_related"/>
    <property type="match status" value="1"/>
</dbReference>
<dbReference type="InterPro" id="IPR050272">
    <property type="entry name" value="Isochorismatase-like_hydrls"/>
</dbReference>
<dbReference type="EMBL" id="AP023081">
    <property type="protein sequence ID" value="BCD88815.1"/>
    <property type="molecule type" value="Genomic_DNA"/>
</dbReference>